<dbReference type="PANTHER" id="PTHR26379:SF466">
    <property type="entry name" value="BTB_POZ AND MATH DOMAIN-CONTAINING PROTEIN 4"/>
    <property type="match status" value="1"/>
</dbReference>
<dbReference type="PROSITE" id="PS50144">
    <property type="entry name" value="MATH"/>
    <property type="match status" value="1"/>
</dbReference>
<comment type="caution">
    <text evidence="7">The sequence shown here is derived from an EMBL/GenBank/DDBJ whole genome shotgun (WGS) entry which is preliminary data.</text>
</comment>
<feature type="domain" description="MATH" evidence="6">
    <location>
        <begin position="13"/>
        <end position="141"/>
    </location>
</feature>
<evidence type="ECO:0000256" key="4">
    <source>
        <dbReference type="SAM" id="MobiDB-lite"/>
    </source>
</evidence>
<keyword evidence="8" id="KW-1185">Reference proteome</keyword>
<dbReference type="PANTHER" id="PTHR26379">
    <property type="entry name" value="BTB/POZ AND MATH DOMAIN-CONTAINING PROTEIN 1"/>
    <property type="match status" value="1"/>
</dbReference>
<comment type="similarity">
    <text evidence="3">Belongs to the Tdpoz family.</text>
</comment>
<accession>A0ABD1LAL4</accession>
<feature type="compositionally biased region" description="Basic residues" evidence="4">
    <location>
        <begin position="367"/>
        <end position="376"/>
    </location>
</feature>
<dbReference type="EMBL" id="JBGMDY010000010">
    <property type="protein sequence ID" value="KAL2320511.1"/>
    <property type="molecule type" value="Genomic_DNA"/>
</dbReference>
<reference evidence="7 8" key="1">
    <citation type="submission" date="2024-08" db="EMBL/GenBank/DDBJ databases">
        <title>Insights into the chromosomal genome structure of Flemingia macrophylla.</title>
        <authorList>
            <person name="Ding Y."/>
            <person name="Zhao Y."/>
            <person name="Bi W."/>
            <person name="Wu M."/>
            <person name="Zhao G."/>
            <person name="Gong Y."/>
            <person name="Li W."/>
            <person name="Zhang P."/>
        </authorList>
    </citation>
    <scope>NUCLEOTIDE SEQUENCE [LARGE SCALE GENOMIC DNA]</scope>
    <source>
        <strain evidence="7">DYQJB</strain>
        <tissue evidence="7">Leaf</tissue>
    </source>
</reference>
<dbReference type="Pfam" id="PF22486">
    <property type="entry name" value="MATH_2"/>
    <property type="match status" value="1"/>
</dbReference>
<dbReference type="InterPro" id="IPR008974">
    <property type="entry name" value="TRAF-like"/>
</dbReference>
<dbReference type="InterPro" id="IPR000210">
    <property type="entry name" value="BTB/POZ_dom"/>
</dbReference>
<feature type="region of interest" description="Disordered" evidence="4">
    <location>
        <begin position="340"/>
        <end position="384"/>
    </location>
</feature>
<organism evidence="7 8">
    <name type="scientific">Flemingia macrophylla</name>
    <dbReference type="NCBI Taxonomy" id="520843"/>
    <lineage>
        <taxon>Eukaryota</taxon>
        <taxon>Viridiplantae</taxon>
        <taxon>Streptophyta</taxon>
        <taxon>Embryophyta</taxon>
        <taxon>Tracheophyta</taxon>
        <taxon>Spermatophyta</taxon>
        <taxon>Magnoliopsida</taxon>
        <taxon>eudicotyledons</taxon>
        <taxon>Gunneridae</taxon>
        <taxon>Pentapetalae</taxon>
        <taxon>rosids</taxon>
        <taxon>fabids</taxon>
        <taxon>Fabales</taxon>
        <taxon>Fabaceae</taxon>
        <taxon>Papilionoideae</taxon>
        <taxon>50 kb inversion clade</taxon>
        <taxon>NPAAA clade</taxon>
        <taxon>indigoferoid/millettioid clade</taxon>
        <taxon>Phaseoleae</taxon>
        <taxon>Flemingia</taxon>
    </lineage>
</organism>
<dbReference type="Pfam" id="PF24570">
    <property type="entry name" value="BACK_BPM_SPOP"/>
    <property type="match status" value="1"/>
</dbReference>
<dbReference type="SUPFAM" id="SSF54695">
    <property type="entry name" value="POZ domain"/>
    <property type="match status" value="1"/>
</dbReference>
<evidence type="ECO:0000256" key="1">
    <source>
        <dbReference type="ARBA" id="ARBA00004184"/>
    </source>
</evidence>
<dbReference type="SMART" id="SM00225">
    <property type="entry name" value="BTB"/>
    <property type="match status" value="1"/>
</dbReference>
<evidence type="ECO:0000313" key="8">
    <source>
        <dbReference type="Proteomes" id="UP001603857"/>
    </source>
</evidence>
<gene>
    <name evidence="7" type="ORF">Fmac_029480</name>
</gene>
<dbReference type="InterPro" id="IPR002083">
    <property type="entry name" value="MATH/TRAF_dom"/>
</dbReference>
<name>A0ABD1LAL4_9FABA</name>
<proteinExistence type="inferred from homology"/>
<dbReference type="InterPro" id="IPR011333">
    <property type="entry name" value="SKP1/BTB/POZ_sf"/>
</dbReference>
<evidence type="ECO:0000259" key="5">
    <source>
        <dbReference type="PROSITE" id="PS50097"/>
    </source>
</evidence>
<dbReference type="Gene3D" id="3.30.710.10">
    <property type="entry name" value="Potassium Channel Kv1.1, Chain A"/>
    <property type="match status" value="1"/>
</dbReference>
<evidence type="ECO:0000256" key="2">
    <source>
        <dbReference type="ARBA" id="ARBA00004906"/>
    </source>
</evidence>
<comment type="pathway">
    <text evidence="2">Protein modification; protein ubiquitination.</text>
</comment>
<dbReference type="AlphaFoldDB" id="A0ABD1LAL4"/>
<sequence>MESESWSVTETVNGSHEFVIEGYSLLKGMGIGRNVKSREFEVGGHKWMLCFFPDGKYHEDNTKFISVYLTLVSPSTDVRAIFSLTLLDQTHAGYHMVTNHLTTQTFRHRGSIRGYRRLIPRNLLETSPFIKNDRLKMKCTIGVVMTSIDVPKPLIKIPKSDIGSYFGKLLENEKGSDVTFLVGEERFRAQKLVLTARSTTLFKTKFLTGMKEDGPIRENTLLHFIYTDTLIEDEELLMPCSEILPLLSESFPGKLLVVAQKYGFRRLQLMCQSVIAKYISMDSVADILAFADHYRAEELKSICLKFSAAYNTVAVVQSDGFEYPNKPLLEAEEQKIVTEDNSGGEYVEEESQSSVQGQLCGGDIRMNKKKNGKRSRKTMEDYTI</sequence>
<dbReference type="InterPro" id="IPR045005">
    <property type="entry name" value="BPM1-6"/>
</dbReference>
<protein>
    <submittedName>
        <fullName evidence="7">Uncharacterized protein</fullName>
    </submittedName>
</protein>
<dbReference type="Proteomes" id="UP001603857">
    <property type="component" value="Unassembled WGS sequence"/>
</dbReference>
<feature type="domain" description="BTB" evidence="5">
    <location>
        <begin position="176"/>
        <end position="259"/>
    </location>
</feature>
<dbReference type="InterPro" id="IPR056423">
    <property type="entry name" value="BACK_BPM_SPOP"/>
</dbReference>
<evidence type="ECO:0000313" key="7">
    <source>
        <dbReference type="EMBL" id="KAL2320511.1"/>
    </source>
</evidence>
<evidence type="ECO:0000256" key="3">
    <source>
        <dbReference type="ARBA" id="ARBA00010846"/>
    </source>
</evidence>
<dbReference type="CDD" id="cd00121">
    <property type="entry name" value="MATH"/>
    <property type="match status" value="1"/>
</dbReference>
<dbReference type="PROSITE" id="PS50097">
    <property type="entry name" value="BTB"/>
    <property type="match status" value="1"/>
</dbReference>
<evidence type="ECO:0000259" key="6">
    <source>
        <dbReference type="PROSITE" id="PS50144"/>
    </source>
</evidence>
<dbReference type="SMART" id="SM00061">
    <property type="entry name" value="MATH"/>
    <property type="match status" value="1"/>
</dbReference>
<dbReference type="GO" id="GO:0012505">
    <property type="term" value="C:endomembrane system"/>
    <property type="evidence" value="ECO:0007669"/>
    <property type="project" value="UniProtKB-SubCell"/>
</dbReference>
<dbReference type="SUPFAM" id="SSF49599">
    <property type="entry name" value="TRAF domain-like"/>
    <property type="match status" value="1"/>
</dbReference>
<dbReference type="Gene3D" id="2.60.210.10">
    <property type="entry name" value="Apoptosis, Tumor Necrosis Factor Receptor Associated Protein 2, Chain A"/>
    <property type="match status" value="1"/>
</dbReference>
<comment type="subcellular location">
    <subcellularLocation>
        <location evidence="1">Endomembrane system</location>
        <topology evidence="1">Peripheral membrane protein</topology>
    </subcellularLocation>
</comment>
<dbReference type="Pfam" id="PF00651">
    <property type="entry name" value="BTB"/>
    <property type="match status" value="1"/>
</dbReference>